<evidence type="ECO:0000313" key="2">
    <source>
        <dbReference type="WBParaSite" id="nRc.2.0.1.t37396-RA"/>
    </source>
</evidence>
<dbReference type="WBParaSite" id="nRc.2.0.1.t37396-RA">
    <property type="protein sequence ID" value="nRc.2.0.1.t37396-RA"/>
    <property type="gene ID" value="nRc.2.0.1.g37396"/>
</dbReference>
<dbReference type="AlphaFoldDB" id="A0A915KHD4"/>
<sequence length="154" mass="17125">MNAAVKFSTISFKAPPDAKTKSSQGQGVDDKFDDRGGGDKIEILFFCLISKIAGRRRSIAENCRCPCIGHPLHFWKFLVWNFEKKFKLDNKDTTISEETITGALCKVAFNFGLKVICVEPPPKSNAAAVLGLIVEELTLSSITKNLAMKQRMRQ</sequence>
<accession>A0A915KHD4</accession>
<organism evidence="1 2">
    <name type="scientific">Romanomermis culicivorax</name>
    <name type="common">Nematode worm</name>
    <dbReference type="NCBI Taxonomy" id="13658"/>
    <lineage>
        <taxon>Eukaryota</taxon>
        <taxon>Metazoa</taxon>
        <taxon>Ecdysozoa</taxon>
        <taxon>Nematoda</taxon>
        <taxon>Enoplea</taxon>
        <taxon>Dorylaimia</taxon>
        <taxon>Mermithida</taxon>
        <taxon>Mermithoidea</taxon>
        <taxon>Mermithidae</taxon>
        <taxon>Romanomermis</taxon>
    </lineage>
</organism>
<keyword evidence="1" id="KW-1185">Reference proteome</keyword>
<protein>
    <submittedName>
        <fullName evidence="2">Uncharacterized protein</fullName>
    </submittedName>
</protein>
<name>A0A915KHD4_ROMCU</name>
<dbReference type="Proteomes" id="UP000887565">
    <property type="component" value="Unplaced"/>
</dbReference>
<reference evidence="2" key="1">
    <citation type="submission" date="2022-11" db="UniProtKB">
        <authorList>
            <consortium name="WormBaseParasite"/>
        </authorList>
    </citation>
    <scope>IDENTIFICATION</scope>
</reference>
<proteinExistence type="predicted"/>
<evidence type="ECO:0000313" key="1">
    <source>
        <dbReference type="Proteomes" id="UP000887565"/>
    </source>
</evidence>